<evidence type="ECO:0000256" key="3">
    <source>
        <dbReference type="ARBA" id="ARBA00022801"/>
    </source>
</evidence>
<dbReference type="InterPro" id="IPR050843">
    <property type="entry name" value="Glycosyl_Hydrlase_38"/>
</dbReference>
<dbReference type="Gene3D" id="1.20.1270.50">
    <property type="entry name" value="Glycoside hydrolase family 38, central domain"/>
    <property type="match status" value="1"/>
</dbReference>
<evidence type="ECO:0000259" key="8">
    <source>
        <dbReference type="SMART" id="SM00872"/>
    </source>
</evidence>
<dbReference type="InterPro" id="IPR015341">
    <property type="entry name" value="Glyco_hydro_38_cen"/>
</dbReference>
<comment type="similarity">
    <text evidence="1 7">Belongs to the glycosyl hydrolase 38 family.</text>
</comment>
<dbReference type="Gene3D" id="3.20.110.10">
    <property type="entry name" value="Glycoside hydrolase 38, N terminal domain"/>
    <property type="match status" value="1"/>
</dbReference>
<feature type="signal peptide" evidence="7">
    <location>
        <begin position="1"/>
        <end position="24"/>
    </location>
</feature>
<keyword evidence="6 7" id="KW-0326">Glycosidase</keyword>
<dbReference type="GO" id="GO:0004559">
    <property type="term" value="F:alpha-mannosidase activity"/>
    <property type="evidence" value="ECO:0007669"/>
    <property type="project" value="InterPro"/>
</dbReference>
<evidence type="ECO:0000256" key="6">
    <source>
        <dbReference type="ARBA" id="ARBA00023295"/>
    </source>
</evidence>
<dbReference type="Pfam" id="PF09261">
    <property type="entry name" value="Alpha-mann_mid"/>
    <property type="match status" value="1"/>
</dbReference>
<dbReference type="CDD" id="cd10809">
    <property type="entry name" value="GH38N_AMII_GMII_SfManIII_like"/>
    <property type="match status" value="1"/>
</dbReference>
<dbReference type="SUPFAM" id="SSF74650">
    <property type="entry name" value="Galactose mutarotase-like"/>
    <property type="match status" value="1"/>
</dbReference>
<evidence type="ECO:0000313" key="9">
    <source>
        <dbReference type="EMBL" id="CBY15331.1"/>
    </source>
</evidence>
<feature type="domain" description="Glycoside hydrolase family 38 central" evidence="8">
    <location>
        <begin position="506"/>
        <end position="589"/>
    </location>
</feature>
<dbReference type="Gene3D" id="2.60.40.1180">
    <property type="entry name" value="Golgi alpha-mannosidase II"/>
    <property type="match status" value="1"/>
</dbReference>
<dbReference type="FunFam" id="3.20.110.10:FF:000016">
    <property type="entry name" value="Alpha-mannosidase"/>
    <property type="match status" value="1"/>
</dbReference>
<gene>
    <name evidence="9" type="ORF">GSOID_T00012240001</name>
</gene>
<keyword evidence="5" id="KW-1015">Disulfide bond</keyword>
<dbReference type="GO" id="GO:0006013">
    <property type="term" value="P:mannose metabolic process"/>
    <property type="evidence" value="ECO:0007669"/>
    <property type="project" value="InterPro"/>
</dbReference>
<dbReference type="SMART" id="SM00872">
    <property type="entry name" value="Alpha-mann_mid"/>
    <property type="match status" value="1"/>
</dbReference>
<dbReference type="InterPro" id="IPR013780">
    <property type="entry name" value="Glyco_hydro_b"/>
</dbReference>
<evidence type="ECO:0000256" key="2">
    <source>
        <dbReference type="ARBA" id="ARBA00022723"/>
    </source>
</evidence>
<dbReference type="InParanoid" id="E4Y0C3"/>
<keyword evidence="3 7" id="KW-0378">Hydrolase</keyword>
<dbReference type="GO" id="GO:0046872">
    <property type="term" value="F:metal ion binding"/>
    <property type="evidence" value="ECO:0007669"/>
    <property type="project" value="UniProtKB-KW"/>
</dbReference>
<dbReference type="GO" id="GO:0030246">
    <property type="term" value="F:carbohydrate binding"/>
    <property type="evidence" value="ECO:0007669"/>
    <property type="project" value="InterPro"/>
</dbReference>
<dbReference type="EMBL" id="FN653482">
    <property type="protein sequence ID" value="CBY15331.1"/>
    <property type="molecule type" value="Genomic_DNA"/>
</dbReference>
<dbReference type="Pfam" id="PF07748">
    <property type="entry name" value="Glyco_hydro_38C"/>
    <property type="match status" value="1"/>
</dbReference>
<accession>E4Y0C3</accession>
<dbReference type="InterPro" id="IPR000602">
    <property type="entry name" value="Glyco_hydro_38_N"/>
</dbReference>
<dbReference type="SUPFAM" id="SSF88688">
    <property type="entry name" value="Families 57/38 glycoside transferase middle domain"/>
    <property type="match status" value="1"/>
</dbReference>
<dbReference type="GO" id="GO:0000139">
    <property type="term" value="C:Golgi membrane"/>
    <property type="evidence" value="ECO:0007669"/>
    <property type="project" value="TreeGrafter"/>
</dbReference>
<dbReference type="InterPro" id="IPR011330">
    <property type="entry name" value="Glyco_hydro/deAcase_b/a-brl"/>
</dbReference>
<dbReference type="InterPro" id="IPR027291">
    <property type="entry name" value="Glyco_hydro_38_N_sf"/>
</dbReference>
<dbReference type="SUPFAM" id="SSF88713">
    <property type="entry name" value="Glycoside hydrolase/deacetylase"/>
    <property type="match status" value="1"/>
</dbReference>
<evidence type="ECO:0000256" key="7">
    <source>
        <dbReference type="RuleBase" id="RU361199"/>
    </source>
</evidence>
<dbReference type="FunCoup" id="E4Y0C3">
    <property type="interactions" value="175"/>
</dbReference>
<sequence length="1127" mass="127033">MRIRKSSILAFFLVFCFISYSIWAFSRAKEETEKGLREIPPIEDEISALNKKIAQLEAEARGNVKILSSIKDKLDVLVDVERTNNGENAILSEIQSQLKSPFEQILAPEKKSNGQCAATVGYRGSGSTYHVDKFYEEWDFVDRDGGVWKQGWEIKSSDQEWRDTKLQIILMPHSHNDPGWVKTLDTYYTGQTRTILKVIVDALSKNPLRKFIWAETVFLNMWFDDQTVTQDYKTRFTSLLKAGQIEIVTGGWVMTEEAPSHYFAMSDQLIEGHQWLKKHFDYHPKNGYNCDTFGASPTTAYLNHLAGIDHMLIQRTHYVVKKNFAEKNILEFNWRQSFDNSGSDETFTHMMPFYSYDVPHTCGPDPSVCCQFDFRRLRKVSPPVTCPWRKEPIEITKTNVAERARILLDQYRKKSKLYAKGTKSNTRVVLTLLGDDFRYDSDAEAEAQFTNYEKLFEYINNNPQMNAEAKFGTLADYFELVDKARPISENPSITGDFFSYADRTTNYWTGFFNSRPFLKWFDRRLEHLMQAADTMLSIGLLSGKISQSIAEEIYKKIRAGRREVDLFQHHDAITGTEKDFVHRDYADHLLNGYKNLKEAFSQTLSSINEENVVAVMLEENLSERGKLPVAKTVEIGASCAYLDVYNSLLHKTEDLVRVKVDSSKISASYLDGTKPVSQLNPFWDIVKNDQFEGRVSDNSKFELLLVVAVDGLSTKRVKLCPSASSEVPLAKISLGGSADGQNIELNFATSRVSGDPELVSPQLKAVLNGKNGLLKEVSIDGRVHKVELQFAKYGCKGRGNSQDNSGSYLFAPDKLSVPVFGQESSGGFRIISGPVMDEVQVGAERIMHKISVIKCGISSGALLLDTFVDVRGETNYEMVMQLHTDVQNHRTLFTDMNGLTITKKVYYEKLTIQGNVYPIVSSAFIQDNQKRLTVLTQQSSGVTSQRDGEIEVWLDRTLAQDDSRGMGQPVKDNSITRNTFKIILESTSPSSNPDSIYLSPYSNRLSEYMHSPFIASLLTGSVTKDSSFTGLKAATTLPHDAKLVNLRPTKVNGSSKISVALILRRYGSDCSFSQMASLDDSSWPISLSAFSTKKASETSLTLLDTLAENVAEANLEPMKIKVFHFDE</sequence>
<evidence type="ECO:0000256" key="1">
    <source>
        <dbReference type="ARBA" id="ARBA00009792"/>
    </source>
</evidence>
<comment type="cofactor">
    <cofactor evidence="7">
        <name>Zn(2+)</name>
        <dbReference type="ChEBI" id="CHEBI:29105"/>
    </cofactor>
    <text evidence="7">Binds 1 zinc ion per subunit.</text>
</comment>
<dbReference type="Proteomes" id="UP000001307">
    <property type="component" value="Unassembled WGS sequence"/>
</dbReference>
<dbReference type="PANTHER" id="PTHR11607">
    <property type="entry name" value="ALPHA-MANNOSIDASE"/>
    <property type="match status" value="1"/>
</dbReference>
<keyword evidence="7" id="KW-0732">Signal</keyword>
<evidence type="ECO:0000256" key="4">
    <source>
        <dbReference type="ARBA" id="ARBA00022833"/>
    </source>
</evidence>
<organism evidence="9">
    <name type="scientific">Oikopleura dioica</name>
    <name type="common">Tunicate</name>
    <dbReference type="NCBI Taxonomy" id="34765"/>
    <lineage>
        <taxon>Eukaryota</taxon>
        <taxon>Metazoa</taxon>
        <taxon>Chordata</taxon>
        <taxon>Tunicata</taxon>
        <taxon>Appendicularia</taxon>
        <taxon>Copelata</taxon>
        <taxon>Oikopleuridae</taxon>
        <taxon>Oikopleura</taxon>
    </lineage>
</organism>
<dbReference type="AlphaFoldDB" id="E4Y0C3"/>
<dbReference type="InterPro" id="IPR037094">
    <property type="entry name" value="Glyco_hydro_38_cen_sf"/>
</dbReference>
<dbReference type="GO" id="GO:0006491">
    <property type="term" value="P:N-glycan processing"/>
    <property type="evidence" value="ECO:0007669"/>
    <property type="project" value="TreeGrafter"/>
</dbReference>
<dbReference type="Pfam" id="PF01074">
    <property type="entry name" value="Glyco_hydro_38N"/>
    <property type="match status" value="1"/>
</dbReference>
<dbReference type="Gene3D" id="2.70.98.30">
    <property type="entry name" value="Golgi alpha-mannosidase II, domain 4"/>
    <property type="match status" value="1"/>
</dbReference>
<name>E4Y0C3_OIKDI</name>
<dbReference type="OrthoDB" id="10261055at2759"/>
<keyword evidence="2 7" id="KW-0479">Metal-binding</keyword>
<dbReference type="EC" id="3.2.1.-" evidence="7"/>
<keyword evidence="4 7" id="KW-0862">Zinc</keyword>
<evidence type="ECO:0000256" key="5">
    <source>
        <dbReference type="ARBA" id="ARBA00023157"/>
    </source>
</evidence>
<proteinExistence type="inferred from homology"/>
<dbReference type="InterPro" id="IPR011013">
    <property type="entry name" value="Gal_mutarotase_sf_dom"/>
</dbReference>
<dbReference type="PANTHER" id="PTHR11607:SF3">
    <property type="entry name" value="LYSOSOMAL ALPHA-MANNOSIDASE"/>
    <property type="match status" value="1"/>
</dbReference>
<reference evidence="9" key="1">
    <citation type="journal article" date="2010" name="Science">
        <title>Plasticity of animal genome architecture unmasked by rapid evolution of a pelagic tunicate.</title>
        <authorList>
            <person name="Denoeud F."/>
            <person name="Henriet S."/>
            <person name="Mungpakdee S."/>
            <person name="Aury J.M."/>
            <person name="Da Silva C."/>
            <person name="Brinkmann H."/>
            <person name="Mikhaleva J."/>
            <person name="Olsen L.C."/>
            <person name="Jubin C."/>
            <person name="Canestro C."/>
            <person name="Bouquet J.M."/>
            <person name="Danks G."/>
            <person name="Poulain J."/>
            <person name="Campsteijn C."/>
            <person name="Adamski M."/>
            <person name="Cross I."/>
            <person name="Yadetie F."/>
            <person name="Muffato M."/>
            <person name="Louis A."/>
            <person name="Butcher S."/>
            <person name="Tsagkogeorga G."/>
            <person name="Konrad A."/>
            <person name="Singh S."/>
            <person name="Jensen M.F."/>
            <person name="Cong E.H."/>
            <person name="Eikeseth-Otteraa H."/>
            <person name="Noel B."/>
            <person name="Anthouard V."/>
            <person name="Porcel B.M."/>
            <person name="Kachouri-Lafond R."/>
            <person name="Nishino A."/>
            <person name="Ugolini M."/>
            <person name="Chourrout P."/>
            <person name="Nishida H."/>
            <person name="Aasland R."/>
            <person name="Huzurbazar S."/>
            <person name="Westhof E."/>
            <person name="Delsuc F."/>
            <person name="Lehrach H."/>
            <person name="Reinhardt R."/>
            <person name="Weissenbach J."/>
            <person name="Roy S.W."/>
            <person name="Artiguenave F."/>
            <person name="Postlethwait J.H."/>
            <person name="Manak J.R."/>
            <person name="Thompson E.M."/>
            <person name="Jaillon O."/>
            <person name="Du Pasquier L."/>
            <person name="Boudinot P."/>
            <person name="Liberles D.A."/>
            <person name="Volff J.N."/>
            <person name="Philippe H."/>
            <person name="Lenhard B."/>
            <person name="Roest Crollius H."/>
            <person name="Wincker P."/>
            <person name="Chourrout D."/>
        </authorList>
    </citation>
    <scope>NUCLEOTIDE SEQUENCE [LARGE SCALE GENOMIC DNA]</scope>
</reference>
<feature type="chain" id="PRO_5003193382" description="Alpha-mannosidase" evidence="7">
    <location>
        <begin position="25"/>
        <end position="1127"/>
    </location>
</feature>
<dbReference type="InterPro" id="IPR011682">
    <property type="entry name" value="Glyco_hydro_38_C"/>
</dbReference>
<protein>
    <recommendedName>
        <fullName evidence="7">Alpha-mannosidase</fullName>
        <ecNumber evidence="7">3.2.1.-</ecNumber>
    </recommendedName>
</protein>
<evidence type="ECO:0000313" key="10">
    <source>
        <dbReference type="Proteomes" id="UP000001307"/>
    </source>
</evidence>
<dbReference type="InterPro" id="IPR028995">
    <property type="entry name" value="Glyco_hydro_57/38_cen_sf"/>
</dbReference>
<keyword evidence="10" id="KW-1185">Reference proteome</keyword>